<dbReference type="RefSeq" id="WP_354552620.1">
    <property type="nucleotide sequence ID" value="NZ_JBEPSM010000002.1"/>
</dbReference>
<evidence type="ECO:0000256" key="1">
    <source>
        <dbReference type="SAM" id="MobiDB-lite"/>
    </source>
</evidence>
<feature type="region of interest" description="Disordered" evidence="1">
    <location>
        <begin position="433"/>
        <end position="455"/>
    </location>
</feature>
<dbReference type="Proteomes" id="UP001549321">
    <property type="component" value="Unassembled WGS sequence"/>
</dbReference>
<protein>
    <submittedName>
        <fullName evidence="2">Lipopolysaccharide biosynthesis protein</fullName>
    </submittedName>
</protein>
<proteinExistence type="predicted"/>
<dbReference type="InterPro" id="IPR007739">
    <property type="entry name" value="RgpF"/>
</dbReference>
<reference evidence="2 3" key="1">
    <citation type="submission" date="2024-06" db="EMBL/GenBank/DDBJ databases">
        <title>Sorghum-associated microbial communities from plants grown in Nebraska, USA.</title>
        <authorList>
            <person name="Schachtman D."/>
        </authorList>
    </citation>
    <scope>NUCLEOTIDE SEQUENCE [LARGE SCALE GENOMIC DNA]</scope>
    <source>
        <strain evidence="2 3">3207</strain>
    </source>
</reference>
<accession>A0ABV2R3L4</accession>
<keyword evidence="3" id="KW-1185">Reference proteome</keyword>
<organism evidence="2 3">
    <name type="scientific">Kaistia defluvii</name>
    <dbReference type="NCBI Taxonomy" id="410841"/>
    <lineage>
        <taxon>Bacteria</taxon>
        <taxon>Pseudomonadati</taxon>
        <taxon>Pseudomonadota</taxon>
        <taxon>Alphaproteobacteria</taxon>
        <taxon>Hyphomicrobiales</taxon>
        <taxon>Kaistiaceae</taxon>
        <taxon>Kaistia</taxon>
    </lineage>
</organism>
<name>A0ABV2R3L4_9HYPH</name>
<evidence type="ECO:0000313" key="3">
    <source>
        <dbReference type="Proteomes" id="UP001549321"/>
    </source>
</evidence>
<comment type="caution">
    <text evidence="2">The sequence shown here is derived from an EMBL/GenBank/DDBJ whole genome shotgun (WGS) entry which is preliminary data.</text>
</comment>
<evidence type="ECO:0000313" key="2">
    <source>
        <dbReference type="EMBL" id="MET4635338.1"/>
    </source>
</evidence>
<gene>
    <name evidence="2" type="ORF">ABIE08_003284</name>
</gene>
<dbReference type="EMBL" id="JBEPSM010000002">
    <property type="protein sequence ID" value="MET4635338.1"/>
    <property type="molecule type" value="Genomic_DNA"/>
</dbReference>
<dbReference type="Pfam" id="PF05045">
    <property type="entry name" value="RgpF"/>
    <property type="match status" value="1"/>
</dbReference>
<sequence>MSDTHGSSGLLRPLARLWRRARRADRSSAGLDLRGSSRRPIRYLLELEARPGQRPFVPLQISRHGQPEASTIYVPCLGRTRYVLEVSLPAMRITFSPQQVAMATRVPLLRWLRRLGPSFRRAERRLGIEIVDGLRLTPLLYGRGPEAHELAATLRTLRGWGLGVESQNFQEVMARAVEPPARPYQPRAVDPRPRIGIVLHLHYVELWPEFEALLAGLERPLRLLVTTTAEDPDLAARITDGFPGAVIKTYPNRGRDIGPFIGLLRDGHLDGLDLLCKLHGKRSGASGARAVLGEMWRRASVGDLIGSRDVVDEIVRRFSDTPEIGMIGSRRFRLPNEHMGLDSVWGANHEQIRMLAQQLGLPDDRLVVEFFAGTMFWVRRDVLDALAQLPLDIDSFPPEAGQLDGTLHHALERVFGLLPGLAGKRLEDTLWSSTPTPALSARGGSTTESGQRQTA</sequence>